<dbReference type="PANTHER" id="PTHR21497:SF39">
    <property type="entry name" value="E3 UBIQUITIN-PROTEIN LIGASE UBR3"/>
    <property type="match status" value="1"/>
</dbReference>
<feature type="zinc finger region" description="UBR-type" evidence="10">
    <location>
        <begin position="77"/>
        <end position="148"/>
    </location>
</feature>
<evidence type="ECO:0000259" key="13">
    <source>
        <dbReference type="PROSITE" id="PS51157"/>
    </source>
</evidence>
<keyword evidence="4 11" id="KW-0808">Transferase</keyword>
<keyword evidence="7 11" id="KW-0833">Ubl conjugation pathway</keyword>
<reference evidence="14" key="2">
    <citation type="journal article" date="2023" name="Science">
        <title>Genomic signatures of disease resistance in endangered staghorn corals.</title>
        <authorList>
            <person name="Vollmer S.V."/>
            <person name="Selwyn J.D."/>
            <person name="Despard B.A."/>
            <person name="Roesel C.L."/>
        </authorList>
    </citation>
    <scope>NUCLEOTIDE SEQUENCE</scope>
    <source>
        <strain evidence="14">K2</strain>
    </source>
</reference>
<organism evidence="14 15">
    <name type="scientific">Acropora cervicornis</name>
    <name type="common">Staghorn coral</name>
    <dbReference type="NCBI Taxonomy" id="6130"/>
    <lineage>
        <taxon>Eukaryota</taxon>
        <taxon>Metazoa</taxon>
        <taxon>Cnidaria</taxon>
        <taxon>Anthozoa</taxon>
        <taxon>Hexacorallia</taxon>
        <taxon>Scleractinia</taxon>
        <taxon>Astrocoeniina</taxon>
        <taxon>Acroporidae</taxon>
        <taxon>Acropora</taxon>
    </lineage>
</organism>
<dbReference type="PANTHER" id="PTHR21497">
    <property type="entry name" value="UBIQUITIN LIGASE E3 ALPHA-RELATED"/>
    <property type="match status" value="1"/>
</dbReference>
<evidence type="ECO:0000256" key="12">
    <source>
        <dbReference type="SAM" id="MobiDB-lite"/>
    </source>
</evidence>
<dbReference type="CDD" id="cd19673">
    <property type="entry name" value="UBR-box_UBR3"/>
    <property type="match status" value="1"/>
</dbReference>
<evidence type="ECO:0000256" key="3">
    <source>
        <dbReference type="ARBA" id="ARBA00004906"/>
    </source>
</evidence>
<comment type="caution">
    <text evidence="14">The sequence shown here is derived from an EMBL/GenBank/DDBJ whole genome shotgun (WGS) entry which is preliminary data.</text>
</comment>
<dbReference type="Pfam" id="PF18995">
    <property type="entry name" value="PRT6_C"/>
    <property type="match status" value="1"/>
</dbReference>
<dbReference type="InterPro" id="IPR044046">
    <property type="entry name" value="E3_ligase_UBR-like_C"/>
</dbReference>
<gene>
    <name evidence="14" type="ORF">P5673_005275</name>
</gene>
<evidence type="ECO:0000256" key="5">
    <source>
        <dbReference type="ARBA" id="ARBA00022723"/>
    </source>
</evidence>
<evidence type="ECO:0000256" key="2">
    <source>
        <dbReference type="ARBA" id="ARBA00001968"/>
    </source>
</evidence>
<evidence type="ECO:0000256" key="11">
    <source>
        <dbReference type="RuleBase" id="RU366018"/>
    </source>
</evidence>
<dbReference type="PROSITE" id="PS51157">
    <property type="entry name" value="ZF_UBR"/>
    <property type="match status" value="1"/>
</dbReference>
<comment type="similarity">
    <text evidence="9 11">Belongs to the E3 ubiquitin-protein ligase UBR1-like family.</text>
</comment>
<feature type="region of interest" description="Disordered" evidence="12">
    <location>
        <begin position="1043"/>
        <end position="1067"/>
    </location>
</feature>
<evidence type="ECO:0000256" key="4">
    <source>
        <dbReference type="ARBA" id="ARBA00022679"/>
    </source>
</evidence>
<feature type="region of interest" description="Disordered" evidence="12">
    <location>
        <begin position="1207"/>
        <end position="1231"/>
    </location>
</feature>
<dbReference type="GO" id="GO:0000151">
    <property type="term" value="C:ubiquitin ligase complex"/>
    <property type="evidence" value="ECO:0007669"/>
    <property type="project" value="TreeGrafter"/>
</dbReference>
<dbReference type="GO" id="GO:0016567">
    <property type="term" value="P:protein ubiquitination"/>
    <property type="evidence" value="ECO:0007669"/>
    <property type="project" value="UniProtKB-UniRule"/>
</dbReference>
<dbReference type="Gene3D" id="2.10.110.30">
    <property type="match status" value="1"/>
</dbReference>
<dbReference type="FunFam" id="2.10.110.30:FF:000002">
    <property type="entry name" value="Putative e3 ubiquitin-protein ligase ubr3"/>
    <property type="match status" value="1"/>
</dbReference>
<dbReference type="EC" id="2.3.2.27" evidence="11"/>
<feature type="region of interest" description="Disordered" evidence="12">
    <location>
        <begin position="2229"/>
        <end position="2250"/>
    </location>
</feature>
<dbReference type="InterPro" id="IPR039164">
    <property type="entry name" value="UBR1-like"/>
</dbReference>
<feature type="domain" description="UBR-type" evidence="13">
    <location>
        <begin position="77"/>
        <end position="148"/>
    </location>
</feature>
<evidence type="ECO:0000256" key="8">
    <source>
        <dbReference type="ARBA" id="ARBA00022833"/>
    </source>
</evidence>
<evidence type="ECO:0000256" key="10">
    <source>
        <dbReference type="PROSITE-ProRule" id="PRU00508"/>
    </source>
</evidence>
<reference evidence="14" key="1">
    <citation type="journal article" date="2023" name="G3 (Bethesda)">
        <title>Whole genome assembly and annotation of the endangered Caribbean coral Acropora cervicornis.</title>
        <authorList>
            <person name="Selwyn J.D."/>
            <person name="Vollmer S.V."/>
        </authorList>
    </citation>
    <scope>NUCLEOTIDE SEQUENCE</scope>
    <source>
        <strain evidence="14">K2</strain>
    </source>
</reference>
<keyword evidence="6 11" id="KW-0863">Zinc-finger</keyword>
<dbReference type="Pfam" id="PF14555">
    <property type="entry name" value="UBA_4"/>
    <property type="match status" value="1"/>
</dbReference>
<sequence length="2633" mass="296609">MADGSSSVRAKQSTAANFKANCHTEKGKQEISGFLDGVLSLQRSFDVERQEWCLWLIAGGKRPEEFRNVLLSYDTPTICGLVWNKNFVAYRCRDCGISPCMSLCADCFHAGNHEGHDFNMFKSQAGGACDCGDEDVMKKEGFCDRHGVKESRGQSTPPGDLLAMAQIVIPRLCLRLHKQLRCMDPSLIDQVSDGMTDAEVLVNFLVQLCDTNTMKTIVAQSLMKRIVDIDIISTDRKPLSSSSVSSFSTPVLSPFERRGDTSFFSSGMSSDSFDDIVNFTFLDFLMDFVAQFEFPQKIVTFLLHLLPNADYKEAFTRVFCQNYQKIAKGLVYHGDSKGVEQLSNRIVHVSVQLFSNKILAEKVVQEQNLLHVMVKVLHEMTRPSLMKFRRGDVDSKHEVVNCQDQALVNHCYWPIVSDFINILSHKTIAKMFMQNSDLIKLWMKFIGYLTGVNLNLRKVLRHVEFEPNTYYTAFSVELEAASAPLWSFINACKSMKNVQCVQNMVSETVEALERWYSRVSIKPQRGEVTFHLPLHRHLAAFMSLAVSHFEIPLEEVIPSQQLVRNICQELIHIQAAICEIRAGRWVRNGSQVRSQVRLYAECHFCNSLQDLDIFLLQVCAMFLDPDVLIDTMIESLRHCFKFGVPVVSSPPSFDVDTEASMVEGMLTLLVTLLSNRQHLGLTEQDILRQEMVAQLCMGDRTHSQLVDLISFSLHADEADGSTQWKMTIRHCVTTDDNCNNSYFNQRGEMAGWLITEARDLKVAQCNKAYMSQKSVQERRTAERNTLAAFSDAETAPGKIPWLDAHFALQEASWSPAVEDRNSLPEPVLYLAVYLTKLALLQNTRIPHFGSLANGDRQSRDSGCVIVDRCIDFLDAYGKDIEDLHEVGNHQPLNRDLLCKLELNPHAPLDPERISPQEVSAVMADVLHSHRFMKPPLFEPFLPFMNGVLSSTLLCPKDLKPQQESRALLAMKTRQVFGNEAMPHALELSMLLMYLHRYHEWLFRSYKVPLGWPKTIDDLGFTSVNMVDNVCHVAEAAQEPMDICDSSGTPELSKNGGPSCSDEHATHSHDDQGLNIWNSASFQGIVKQFKSVTKASQDVAMNLLKACKGNLEMAINLHYNREEIMPELANAVNDVAMETSPRDLASFDAPSEKEGINQSILSLLVKLKTSMTSSCSSSPERSTACSDGLRYLSELLDTISYSSPENADALRKLQPGPTQTSSSPSSPEGDSDDLAVKALRKTIKAMNATGYPRCGFDFDWDHRRKLARERQQKLLAEFASKQKTFMEKNMPKDADILHLMDVDTQPTSSSSGQADEHSFDCVICGQTSTSTESRPVGLVALLQPSTVLGHRAPHVRHSHHLLRREEEEARVITCGTNFLHRFEALKSRFGLISSMEACDAGTEGGVHVQTCGHLLHVDCHQSYLKSLQGEDANQLHHHQVLSFNPRNGEFTCPLCRQLGNCVVPIVPSHIIPTNTATKNEAKSHEDRTSDLHASLKKFKLHTITKLTASAWNFTVLGAAIKVVVETVSELTGEIERCSADKKFSLLYRMARTNLELEQVDKAARNLSSSRKSCFGALMRAFQFHSQTLVSPLISVWSDLTGNDELKDSGTSGSRVLCECPLLLRDATSLLIQLILSWPAALSLTDFKCLVQLVFNLVFVQTLVDTCCKFGGDDKLSWQELGKKAVSQEKLPSSFSADLLLGYVCRLLGNSSLVAEDNHTAGISQSVWSPHTVERSLQDSCLTFLRSACVMASLCYDVSVPQVEEPDAEFRVLASTLGLCTPHDASSSSTESFSCVSCLKWPRSKPLASIRHWCEALLLSAMQKKITLTRELLPNLRQWPSPKLLQLPERYDSIIQHYRKRKCTKCGSAPEDPAVCLVCGKFTCLQGKCCSDALGGTPNYECIQVRQMITVVQHALDCGRGTGIFLIVLSSVIIIIRAERVCIWGSVYLDSFGEEDRDLNLFYWAGFVAQRERAQQDLKVPYKGLVKFEVLQTSDQRALNLAIILVFDVRCLVRLADLNKHLWRAHVYYDADFGHAQQRWLSGVCLMPRLHRVSMRSPSARFPAVVQTDVKKVTDRKAAFMRRPKRKLLNTLEKAGFDRIQSMIAAQERGLRRLRRGRERALETARVLHKIRRREALEFAESSDESRRVFSELQELQRMKERELREWVRNITKSCEEPTAENDEFEKLVSEDGRELDPVCRSTTETAVQSPAGALEDVEKAEQVCKGIGHDSEVSNDLTQNTRESNHDTDTVGAMASCSKQRLITRRAQRRRQAALLRVFTAFALQGRRPRRIAWVLPRPQYWFDNLLNSNALNMWWKENFRVTRETFHFICTAVAPVIRRQDTILRAAIPVETRTAIGLWRLATGDSYRSCGLMFGIAKSTAIGVCKDFIQALCQLKDQFIKFPTCPAQVREKIQDFREKSTFPNVVGALDGTHIPIRAPKENHEDYFNRKHYYSFIVQGIVDASGTYLSVSTGFPGSMHDARVLRLSNFWSLAEENRILNMPCMDINGTQIRPLILGDSAYPLKSWLMRPFQDNGALTAARRHFNKELSKARIVVEHGFGQTKARWRCLDKRIDEDTMKIPYTVTACCVLHNICILMNDDFDGHVLNNHVVHYVGDDELAANDVRQAIVDYLF</sequence>
<dbReference type="Pfam" id="PF02207">
    <property type="entry name" value="zf-UBR"/>
    <property type="match status" value="1"/>
</dbReference>
<dbReference type="InterPro" id="IPR027806">
    <property type="entry name" value="HARBI1_dom"/>
</dbReference>
<dbReference type="InterPro" id="IPR003126">
    <property type="entry name" value="Znf_UBR"/>
</dbReference>
<evidence type="ECO:0000256" key="1">
    <source>
        <dbReference type="ARBA" id="ARBA00000900"/>
    </source>
</evidence>
<keyword evidence="5 11" id="KW-0479">Metal-binding</keyword>
<comment type="catalytic activity">
    <reaction evidence="1 11">
        <text>S-ubiquitinyl-[E2 ubiquitin-conjugating enzyme]-L-cysteine + [acceptor protein]-L-lysine = [E2 ubiquitin-conjugating enzyme]-L-cysteine + N(6)-ubiquitinyl-[acceptor protein]-L-lysine.</text>
        <dbReference type="EC" id="2.3.2.27"/>
    </reaction>
</comment>
<evidence type="ECO:0000256" key="7">
    <source>
        <dbReference type="ARBA" id="ARBA00022786"/>
    </source>
</evidence>
<dbReference type="GO" id="GO:0061630">
    <property type="term" value="F:ubiquitin protein ligase activity"/>
    <property type="evidence" value="ECO:0007669"/>
    <property type="project" value="UniProtKB-UniRule"/>
</dbReference>
<comment type="function">
    <text evidence="11">Ubiquitin ligase protein which is a component of the N-end rule pathway. Recognizes and binds to proteins bearing specific N-terminal residues that are destabilizing according to the N-end rule, leading to their ubiquitination and subsequent degradation.</text>
</comment>
<dbReference type="SMART" id="SM00396">
    <property type="entry name" value="ZnF_UBR1"/>
    <property type="match status" value="1"/>
</dbReference>
<proteinExistence type="inferred from homology"/>
<dbReference type="GO" id="GO:0008270">
    <property type="term" value="F:zinc ion binding"/>
    <property type="evidence" value="ECO:0007669"/>
    <property type="project" value="UniProtKB-UniRule"/>
</dbReference>
<comment type="cofactor">
    <cofactor evidence="2">
        <name>a divalent metal cation</name>
        <dbReference type="ChEBI" id="CHEBI:60240"/>
    </cofactor>
</comment>
<comment type="pathway">
    <text evidence="3 11">Protein modification; protein ubiquitination.</text>
</comment>
<keyword evidence="15" id="KW-1185">Reference proteome</keyword>
<accession>A0AAD9VDK7</accession>
<dbReference type="Proteomes" id="UP001249851">
    <property type="component" value="Unassembled WGS sequence"/>
</dbReference>
<feature type="compositionally biased region" description="Low complexity" evidence="12">
    <location>
        <begin position="1213"/>
        <end position="1227"/>
    </location>
</feature>
<dbReference type="Gene3D" id="1.10.8.10">
    <property type="entry name" value="DNA helicase RuvA subunit, C-terminal domain"/>
    <property type="match status" value="1"/>
</dbReference>
<protein>
    <recommendedName>
        <fullName evidence="11">E3 ubiquitin-protein ligase</fullName>
        <ecNumber evidence="11">2.3.2.27</ecNumber>
    </recommendedName>
</protein>
<evidence type="ECO:0000256" key="6">
    <source>
        <dbReference type="ARBA" id="ARBA00022771"/>
    </source>
</evidence>
<dbReference type="GO" id="GO:0071596">
    <property type="term" value="P:ubiquitin-dependent protein catabolic process via the N-end rule pathway"/>
    <property type="evidence" value="ECO:0007669"/>
    <property type="project" value="UniProtKB-UniRule"/>
</dbReference>
<keyword evidence="8 11" id="KW-0862">Zinc</keyword>
<name>A0AAD9VDK7_ACRCE</name>
<dbReference type="GO" id="GO:0005737">
    <property type="term" value="C:cytoplasm"/>
    <property type="evidence" value="ECO:0007669"/>
    <property type="project" value="TreeGrafter"/>
</dbReference>
<evidence type="ECO:0000313" key="15">
    <source>
        <dbReference type="Proteomes" id="UP001249851"/>
    </source>
</evidence>
<evidence type="ECO:0000256" key="9">
    <source>
        <dbReference type="ARBA" id="ARBA00046341"/>
    </source>
</evidence>
<dbReference type="Pfam" id="PF13359">
    <property type="entry name" value="DDE_Tnp_4"/>
    <property type="match status" value="1"/>
</dbReference>
<feature type="compositionally biased region" description="Polar residues" evidence="12">
    <location>
        <begin position="1045"/>
        <end position="1057"/>
    </location>
</feature>
<evidence type="ECO:0000313" key="14">
    <source>
        <dbReference type="EMBL" id="KAK2570454.1"/>
    </source>
</evidence>
<dbReference type="EMBL" id="JARQWQ010000008">
    <property type="protein sequence ID" value="KAK2570454.1"/>
    <property type="molecule type" value="Genomic_DNA"/>
</dbReference>